<dbReference type="InterPro" id="IPR011042">
    <property type="entry name" value="6-blade_b-propeller_TolB-like"/>
</dbReference>
<evidence type="ECO:0000313" key="4">
    <source>
        <dbReference type="Proteomes" id="UP000582231"/>
    </source>
</evidence>
<organism evidence="3 4">
    <name type="scientific">Nocardioides kongjuensis</name>
    <dbReference type="NCBI Taxonomy" id="349522"/>
    <lineage>
        <taxon>Bacteria</taxon>
        <taxon>Bacillati</taxon>
        <taxon>Actinomycetota</taxon>
        <taxon>Actinomycetes</taxon>
        <taxon>Propionibacteriales</taxon>
        <taxon>Nocardioidaceae</taxon>
        <taxon>Nocardioides</taxon>
    </lineage>
</organism>
<protein>
    <submittedName>
        <fullName evidence="3">Tol biopolymer transport system component</fullName>
    </submittedName>
</protein>
<accession>A0A852RMA4</accession>
<dbReference type="RefSeq" id="WP_179728372.1">
    <property type="nucleotide sequence ID" value="NZ_BAABEF010000001.1"/>
</dbReference>
<dbReference type="PANTHER" id="PTHR36842">
    <property type="entry name" value="PROTEIN TOLB HOMOLOG"/>
    <property type="match status" value="1"/>
</dbReference>
<dbReference type="EMBL" id="JACCBF010000001">
    <property type="protein sequence ID" value="NYD32155.1"/>
    <property type="molecule type" value="Genomic_DNA"/>
</dbReference>
<evidence type="ECO:0000313" key="3">
    <source>
        <dbReference type="EMBL" id="NYD32155.1"/>
    </source>
</evidence>
<comment type="similarity">
    <text evidence="1">Belongs to the TolB family.</text>
</comment>
<comment type="caution">
    <text evidence="3">The sequence shown here is derived from an EMBL/GenBank/DDBJ whole genome shotgun (WGS) entry which is preliminary data.</text>
</comment>
<dbReference type="Pfam" id="PF07676">
    <property type="entry name" value="PD40"/>
    <property type="match status" value="3"/>
</dbReference>
<reference evidence="3 4" key="1">
    <citation type="submission" date="2020-07" db="EMBL/GenBank/DDBJ databases">
        <title>Sequencing the genomes of 1000 actinobacteria strains.</title>
        <authorList>
            <person name="Klenk H.-P."/>
        </authorList>
    </citation>
    <scope>NUCLEOTIDE SEQUENCE [LARGE SCALE GENOMIC DNA]</scope>
    <source>
        <strain evidence="3 4">DSM 19082</strain>
    </source>
</reference>
<feature type="region of interest" description="Disordered" evidence="2">
    <location>
        <begin position="115"/>
        <end position="164"/>
    </location>
</feature>
<dbReference type="AlphaFoldDB" id="A0A852RMA4"/>
<feature type="compositionally biased region" description="Polar residues" evidence="2">
    <location>
        <begin position="144"/>
        <end position="154"/>
    </location>
</feature>
<evidence type="ECO:0000256" key="2">
    <source>
        <dbReference type="SAM" id="MobiDB-lite"/>
    </source>
</evidence>
<name>A0A852RMA4_9ACTN</name>
<dbReference type="InterPro" id="IPR011659">
    <property type="entry name" value="WD40"/>
</dbReference>
<proteinExistence type="inferred from homology"/>
<sequence>MVLRRLLPLIPPIVVPLVALVLVAGPAPSSTAATRPTVRVALSATDVAAGTTVTATARVRGGAARQRVSLQRRTGSTWTKVVTRRLPRKGAGTVRFPVTAVPGTTTYRVVLARQGSTPGRRGTAFSVTGRTSGGPVAPEPPSTRLVSHRSTGATTGDDKSTDPSISADGRYVVFESFAADLLPGGDNGYGQVYLWDRATDGLTLVSHRTDGTPGAGQSLHPAISADGRYVAFQSSAGLGGLPPSGSPELWRWDRQQDSLARLTSGSLDGQGVLLPAISADGSAVAFVSGSTNVGPGAGAPGADDIFLWRAPSTFVLVSHGVGNANGASAYPAISADGHHVAFESKASNLVAAPGGQEDTNARSDVFLWDDAMISTSEPILVSTDKTGLNAATGGGQGAFWPSVSADGDLVAYETDATNVLPQTDWETTKDVFVWNRDTPATQVLVSRATNPGTNGNTSAFNPTMSADGSRIVFMARPDDLTGTGTFIVSPMLWTRATGQFTNLSPGLAATDPDGATISVTLAASGSYAAFSTIATNLVAGVSDTNATEDVYVHGPLG</sequence>
<evidence type="ECO:0000256" key="1">
    <source>
        <dbReference type="ARBA" id="ARBA00009820"/>
    </source>
</evidence>
<gene>
    <name evidence="3" type="ORF">BJ958_003701</name>
</gene>
<keyword evidence="4" id="KW-1185">Reference proteome</keyword>
<dbReference type="Proteomes" id="UP000582231">
    <property type="component" value="Unassembled WGS sequence"/>
</dbReference>
<dbReference type="Gene3D" id="2.120.10.30">
    <property type="entry name" value="TolB, C-terminal domain"/>
    <property type="match status" value="1"/>
</dbReference>
<dbReference type="SUPFAM" id="SSF82171">
    <property type="entry name" value="DPP6 N-terminal domain-like"/>
    <property type="match status" value="1"/>
</dbReference>